<organism evidence="2 3">
    <name type="scientific">Svornostia abyssi</name>
    <dbReference type="NCBI Taxonomy" id="2898438"/>
    <lineage>
        <taxon>Bacteria</taxon>
        <taxon>Bacillati</taxon>
        <taxon>Actinomycetota</taxon>
        <taxon>Thermoleophilia</taxon>
        <taxon>Solirubrobacterales</taxon>
        <taxon>Baekduiaceae</taxon>
        <taxon>Svornostia</taxon>
    </lineage>
</organism>
<dbReference type="Proteomes" id="UP001058860">
    <property type="component" value="Chromosome"/>
</dbReference>
<gene>
    <name evidence="2" type="ORF">LRS13_15845</name>
</gene>
<accession>A0ABY5PCH6</accession>
<dbReference type="RefSeq" id="WP_353862715.1">
    <property type="nucleotide sequence ID" value="NZ_CP088295.1"/>
</dbReference>
<dbReference type="EMBL" id="CP088295">
    <property type="protein sequence ID" value="UUY02182.1"/>
    <property type="molecule type" value="Genomic_DNA"/>
</dbReference>
<sequence>MEHDSNPGPGEPCPDAGRTSRDATDAVQRLTESVDDETWQTLRAAIGQLSGIHDPDVLTHEE</sequence>
<name>A0ABY5PCH6_9ACTN</name>
<evidence type="ECO:0000313" key="3">
    <source>
        <dbReference type="Proteomes" id="UP001058860"/>
    </source>
</evidence>
<protein>
    <submittedName>
        <fullName evidence="2">Uncharacterized protein</fullName>
    </submittedName>
</protein>
<evidence type="ECO:0000256" key="1">
    <source>
        <dbReference type="SAM" id="MobiDB-lite"/>
    </source>
</evidence>
<keyword evidence="3" id="KW-1185">Reference proteome</keyword>
<evidence type="ECO:0000313" key="2">
    <source>
        <dbReference type="EMBL" id="UUY02182.1"/>
    </source>
</evidence>
<reference evidence="3" key="1">
    <citation type="submission" date="2021-11" db="EMBL/GenBank/DDBJ databases">
        <title>Cultivation dependent microbiological survey of springs from the worlds oldest radium mine currently devoted to the extraction of radon-saturated water.</title>
        <authorList>
            <person name="Kapinusova G."/>
            <person name="Smrhova T."/>
            <person name="Strejcek M."/>
            <person name="Suman J."/>
            <person name="Jani K."/>
            <person name="Pajer P."/>
            <person name="Uhlik O."/>
        </authorList>
    </citation>
    <scope>NUCLEOTIDE SEQUENCE [LARGE SCALE GENOMIC DNA]</scope>
    <source>
        <strain evidence="3">J379</strain>
    </source>
</reference>
<proteinExistence type="predicted"/>
<feature type="region of interest" description="Disordered" evidence="1">
    <location>
        <begin position="1"/>
        <end position="26"/>
    </location>
</feature>